<accession>A0A922M9Z1</accession>
<protein>
    <submittedName>
        <fullName evidence="2">Uncharacterized protein</fullName>
    </submittedName>
</protein>
<name>A0A922M9Z1_SPOEX</name>
<organism evidence="2 3">
    <name type="scientific">Spodoptera exigua</name>
    <name type="common">Beet armyworm</name>
    <name type="synonym">Noctua fulgens</name>
    <dbReference type="NCBI Taxonomy" id="7107"/>
    <lineage>
        <taxon>Eukaryota</taxon>
        <taxon>Metazoa</taxon>
        <taxon>Ecdysozoa</taxon>
        <taxon>Arthropoda</taxon>
        <taxon>Hexapoda</taxon>
        <taxon>Insecta</taxon>
        <taxon>Pterygota</taxon>
        <taxon>Neoptera</taxon>
        <taxon>Endopterygota</taxon>
        <taxon>Lepidoptera</taxon>
        <taxon>Glossata</taxon>
        <taxon>Ditrysia</taxon>
        <taxon>Noctuoidea</taxon>
        <taxon>Noctuidae</taxon>
        <taxon>Amphipyrinae</taxon>
        <taxon>Spodoptera</taxon>
    </lineage>
</organism>
<feature type="region of interest" description="Disordered" evidence="1">
    <location>
        <begin position="125"/>
        <end position="154"/>
    </location>
</feature>
<dbReference type="EMBL" id="JACEFF010000693">
    <property type="protein sequence ID" value="KAH9632738.1"/>
    <property type="molecule type" value="Genomic_DNA"/>
</dbReference>
<gene>
    <name evidence="2" type="ORF">HF086_013110</name>
</gene>
<dbReference type="AlphaFoldDB" id="A0A922M9Z1"/>
<dbReference type="Proteomes" id="UP000814243">
    <property type="component" value="Unassembled WGS sequence"/>
</dbReference>
<reference evidence="2" key="1">
    <citation type="journal article" date="2021" name="G3 (Bethesda)">
        <title>Genome and transcriptome analysis of the beet armyworm Spodoptera exigua reveals targets for pest control. .</title>
        <authorList>
            <person name="Simon S."/>
            <person name="Breeschoten T."/>
            <person name="Jansen H.J."/>
            <person name="Dirks R.P."/>
            <person name="Schranz M.E."/>
            <person name="Ros V.I.D."/>
        </authorList>
    </citation>
    <scope>NUCLEOTIDE SEQUENCE</scope>
    <source>
        <strain evidence="2">TB_SE_WUR_2020</strain>
    </source>
</reference>
<proteinExistence type="predicted"/>
<evidence type="ECO:0000313" key="3">
    <source>
        <dbReference type="Proteomes" id="UP000814243"/>
    </source>
</evidence>
<sequence length="162" mass="18521">MFVNYRELICEQLKKPFNNYWIQTKSYDVQVQLVCVVWEASRGDGGRHLAGVSAAHRRLARLQPPRDHMSLMNMRRYDYENMPRPEYGIWRRGARVARANGRSLIYEPGAAPPPCHNRIPGARARCRPPPAAASRSVPLRMASGAPGHTPRPLRTEYFVRAE</sequence>
<evidence type="ECO:0000256" key="1">
    <source>
        <dbReference type="SAM" id="MobiDB-lite"/>
    </source>
</evidence>
<comment type="caution">
    <text evidence="2">The sequence shown here is derived from an EMBL/GenBank/DDBJ whole genome shotgun (WGS) entry which is preliminary data.</text>
</comment>
<evidence type="ECO:0000313" key="2">
    <source>
        <dbReference type="EMBL" id="KAH9632738.1"/>
    </source>
</evidence>